<feature type="chain" id="PRO_5045510204" description="Enamine deaminase RidA, house cleaning of reactive enamine intermediates, YjgF/YER057c/UK114 family" evidence="2">
    <location>
        <begin position="29"/>
        <end position="170"/>
    </location>
</feature>
<dbReference type="RefSeq" id="WP_345244713.1">
    <property type="nucleotide sequence ID" value="NZ_BAABHD010000030.1"/>
</dbReference>
<dbReference type="InterPro" id="IPR006175">
    <property type="entry name" value="YjgF/YER057c/UK114"/>
</dbReference>
<sequence>MKAERRSILKRLFASVAGITGLSATSVAATSMAATSSESAKAAVSTGAEPALEKEVFNVEMHQDVPLFSGSTKLGNMIFVAGKGYHKEGDIKVHTDEVLKELEKELIKAGSSMEKVLKVNVYLHDLNDYKGMNEVYKGRFGSKPPVRTTVAVYGGVPGSSLVEMDCIAYI</sequence>
<dbReference type="Gene3D" id="3.30.1330.40">
    <property type="entry name" value="RutC-like"/>
    <property type="match status" value="1"/>
</dbReference>
<keyword evidence="4" id="KW-1185">Reference proteome</keyword>
<dbReference type="Pfam" id="PF01042">
    <property type="entry name" value="Ribonuc_L-PSP"/>
    <property type="match status" value="1"/>
</dbReference>
<comment type="similarity">
    <text evidence="1">Belongs to the RutC family.</text>
</comment>
<name>A0ABP8MYJ9_9BACT</name>
<evidence type="ECO:0000313" key="3">
    <source>
        <dbReference type="EMBL" id="GAA4458304.1"/>
    </source>
</evidence>
<feature type="signal peptide" evidence="2">
    <location>
        <begin position="1"/>
        <end position="28"/>
    </location>
</feature>
<reference evidence="4" key="1">
    <citation type="journal article" date="2019" name="Int. J. Syst. Evol. Microbiol.">
        <title>The Global Catalogue of Microorganisms (GCM) 10K type strain sequencing project: providing services to taxonomists for standard genome sequencing and annotation.</title>
        <authorList>
            <consortium name="The Broad Institute Genomics Platform"/>
            <consortium name="The Broad Institute Genome Sequencing Center for Infectious Disease"/>
            <person name="Wu L."/>
            <person name="Ma J."/>
        </authorList>
    </citation>
    <scope>NUCLEOTIDE SEQUENCE [LARGE SCALE GENOMIC DNA]</scope>
    <source>
        <strain evidence="4">JCM 17927</strain>
    </source>
</reference>
<protein>
    <recommendedName>
        <fullName evidence="5">Enamine deaminase RidA, house cleaning of reactive enamine intermediates, YjgF/YER057c/UK114 family</fullName>
    </recommendedName>
</protein>
<evidence type="ECO:0000256" key="2">
    <source>
        <dbReference type="SAM" id="SignalP"/>
    </source>
</evidence>
<evidence type="ECO:0008006" key="5">
    <source>
        <dbReference type="Google" id="ProtNLM"/>
    </source>
</evidence>
<dbReference type="CDD" id="cd00448">
    <property type="entry name" value="YjgF_YER057c_UK114_family"/>
    <property type="match status" value="1"/>
</dbReference>
<organism evidence="3 4">
    <name type="scientific">Nibrella saemangeumensis</name>
    <dbReference type="NCBI Taxonomy" id="1084526"/>
    <lineage>
        <taxon>Bacteria</taxon>
        <taxon>Pseudomonadati</taxon>
        <taxon>Bacteroidota</taxon>
        <taxon>Cytophagia</taxon>
        <taxon>Cytophagales</taxon>
        <taxon>Spirosomataceae</taxon>
        <taxon>Nibrella</taxon>
    </lineage>
</organism>
<dbReference type="PANTHER" id="PTHR11803:SF58">
    <property type="entry name" value="PROTEIN HMF1-RELATED"/>
    <property type="match status" value="1"/>
</dbReference>
<gene>
    <name evidence="3" type="ORF">GCM10023189_30330</name>
</gene>
<accession>A0ABP8MYJ9</accession>
<dbReference type="EMBL" id="BAABHD010000030">
    <property type="protein sequence ID" value="GAA4458304.1"/>
    <property type="molecule type" value="Genomic_DNA"/>
</dbReference>
<proteinExistence type="inferred from homology"/>
<keyword evidence="2" id="KW-0732">Signal</keyword>
<dbReference type="PANTHER" id="PTHR11803">
    <property type="entry name" value="2-IMINOBUTANOATE/2-IMINOPROPANOATE DEAMINASE RIDA"/>
    <property type="match status" value="1"/>
</dbReference>
<evidence type="ECO:0000313" key="4">
    <source>
        <dbReference type="Proteomes" id="UP001501175"/>
    </source>
</evidence>
<dbReference type="SUPFAM" id="SSF55298">
    <property type="entry name" value="YjgF-like"/>
    <property type="match status" value="1"/>
</dbReference>
<dbReference type="Proteomes" id="UP001501175">
    <property type="component" value="Unassembled WGS sequence"/>
</dbReference>
<comment type="caution">
    <text evidence="3">The sequence shown here is derived from an EMBL/GenBank/DDBJ whole genome shotgun (WGS) entry which is preliminary data.</text>
</comment>
<dbReference type="InterPro" id="IPR035959">
    <property type="entry name" value="RutC-like_sf"/>
</dbReference>
<evidence type="ECO:0000256" key="1">
    <source>
        <dbReference type="ARBA" id="ARBA00010552"/>
    </source>
</evidence>